<feature type="region of interest" description="Disordered" evidence="1">
    <location>
        <begin position="473"/>
        <end position="493"/>
    </location>
</feature>
<evidence type="ECO:0000313" key="3">
    <source>
        <dbReference type="Proteomes" id="UP001497512"/>
    </source>
</evidence>
<gene>
    <name evidence="2" type="ORF">CSSPTR1EN2_LOCUS6039</name>
</gene>
<dbReference type="PANTHER" id="PTHR35381">
    <property type="entry name" value="EF-HAND DOMAIN-CONTAINING PROTEIN"/>
    <property type="match status" value="1"/>
</dbReference>
<accession>A0ABP0TPC8</accession>
<evidence type="ECO:0000313" key="2">
    <source>
        <dbReference type="EMBL" id="CAK9201702.1"/>
    </source>
</evidence>
<name>A0ABP0TPC8_9BRYO</name>
<reference evidence="2" key="1">
    <citation type="submission" date="2024-02" db="EMBL/GenBank/DDBJ databases">
        <authorList>
            <consortium name="ELIXIR-Norway"/>
            <consortium name="Elixir Norway"/>
        </authorList>
    </citation>
    <scope>NUCLEOTIDE SEQUENCE</scope>
</reference>
<organism evidence="2 3">
    <name type="scientific">Sphagnum troendelagicum</name>
    <dbReference type="NCBI Taxonomy" id="128251"/>
    <lineage>
        <taxon>Eukaryota</taxon>
        <taxon>Viridiplantae</taxon>
        <taxon>Streptophyta</taxon>
        <taxon>Embryophyta</taxon>
        <taxon>Bryophyta</taxon>
        <taxon>Sphagnophytina</taxon>
        <taxon>Sphagnopsida</taxon>
        <taxon>Sphagnales</taxon>
        <taxon>Sphagnaceae</taxon>
        <taxon>Sphagnum</taxon>
    </lineage>
</organism>
<evidence type="ECO:0000256" key="1">
    <source>
        <dbReference type="SAM" id="MobiDB-lite"/>
    </source>
</evidence>
<proteinExistence type="predicted"/>
<dbReference type="Gene3D" id="3.10.20.870">
    <property type="entry name" value="PFU (PLAA family ubiquitin binding), C-terminal domain"/>
    <property type="match status" value="1"/>
</dbReference>
<dbReference type="EMBL" id="OZ019905">
    <property type="protein sequence ID" value="CAK9201702.1"/>
    <property type="molecule type" value="Genomic_DNA"/>
</dbReference>
<dbReference type="InterPro" id="IPR038122">
    <property type="entry name" value="PFU_sf"/>
</dbReference>
<keyword evidence="3" id="KW-1185">Reference proteome</keyword>
<protein>
    <submittedName>
        <fullName evidence="2">Uncharacterized protein</fullName>
    </submittedName>
</protein>
<dbReference type="PANTHER" id="PTHR35381:SF1">
    <property type="entry name" value="EF-HAND DOMAIN-CONTAINING PROTEIN"/>
    <property type="match status" value="1"/>
</dbReference>
<sequence length="728" mass="85043">MVLTTYSAIHLQGGYKLLPAQVQQHLCSQKENESDDDPQRVLLAIAVEIDDGCVEHIEMRAGDSPETVAMKFCLDHGLPEQFVAPLAEHIVSNIISLSKEANGIVFCSKDECHSYEEEWPTCAADKGASDCIQPDESDWKTQYARPCGHIFRSVNFPLSRSKDANKMGFGRAHLSPLKTRQNYMQKNVSSRLIAPTLTSLAKLGSEEQKREDTLKSVSTCHVRDRANAVCIRLYTEFVRRKLKLEEDKKHSLELYQEKLGRDRTRISKEAWRIMQMRGWAAKQYRNYGELLYTEGLIKKKTQMKLMEQKQKNDEARELAQLTLMPEISKQAKNTRQEQGQVWKRLLCQEKPRQDRLQELWNELWETKLKECTFKPQIIHRRMGHGRREDMKHNRFELLFMDAESRCCRQAQYMQWYPEGVTFQPAINRRKVERLDMDGDNTQEETVFDRLLQYGSKLTEKKKLQEQLARRPIDPNTGRMFFRPHTGRKPQSDRNPVHLPIWEFLYRMKSALDSKFESLAERDQKLKRDQANCHYVGPKSQKLLGQKGAKVHSRLKHKDHTDHSSFTHQFEMDHLSRNLATRRRKFHSNGQWYKLICMDREERQRKVEEMCKEKQDMEMAQCTFRPELFSRGTRKESQKATRGQCDTIPSKVQKVQEEVHGFYFQDDQGPECWKRIMSDSLDNCQAVGTSSLPLMKQANSSSPSYLSHLDDLPEADVKKHSLFFGIMGV</sequence>
<dbReference type="Proteomes" id="UP001497512">
    <property type="component" value="Chromosome 13"/>
</dbReference>